<dbReference type="GO" id="GO:0003676">
    <property type="term" value="F:nucleic acid binding"/>
    <property type="evidence" value="ECO:0007669"/>
    <property type="project" value="InterPro"/>
</dbReference>
<evidence type="ECO:0000313" key="1">
    <source>
        <dbReference type="EMBL" id="KAK4202993.1"/>
    </source>
</evidence>
<accession>A0AAN6XMD2</accession>
<reference evidence="1" key="1">
    <citation type="journal article" date="2023" name="Mol. Phylogenet. Evol.">
        <title>Genome-scale phylogeny and comparative genomics of the fungal order Sordariales.</title>
        <authorList>
            <person name="Hensen N."/>
            <person name="Bonometti L."/>
            <person name="Westerberg I."/>
            <person name="Brannstrom I.O."/>
            <person name="Guillou S."/>
            <person name="Cros-Aarteil S."/>
            <person name="Calhoun S."/>
            <person name="Haridas S."/>
            <person name="Kuo A."/>
            <person name="Mondo S."/>
            <person name="Pangilinan J."/>
            <person name="Riley R."/>
            <person name="LaButti K."/>
            <person name="Andreopoulos B."/>
            <person name="Lipzen A."/>
            <person name="Chen C."/>
            <person name="Yan M."/>
            <person name="Daum C."/>
            <person name="Ng V."/>
            <person name="Clum A."/>
            <person name="Steindorff A."/>
            <person name="Ohm R.A."/>
            <person name="Martin F."/>
            <person name="Silar P."/>
            <person name="Natvig D.O."/>
            <person name="Lalanne C."/>
            <person name="Gautier V."/>
            <person name="Ament-Velasquez S.L."/>
            <person name="Kruys A."/>
            <person name="Hutchinson M.I."/>
            <person name="Powell A.J."/>
            <person name="Barry K."/>
            <person name="Miller A.N."/>
            <person name="Grigoriev I.V."/>
            <person name="Debuchy R."/>
            <person name="Gladieux P."/>
            <person name="Hiltunen Thoren M."/>
            <person name="Johannesson H."/>
        </authorList>
    </citation>
    <scope>NUCLEOTIDE SEQUENCE</scope>
    <source>
        <strain evidence="1">CBS 315.58</strain>
    </source>
</reference>
<reference evidence="1" key="2">
    <citation type="submission" date="2023-05" db="EMBL/GenBank/DDBJ databases">
        <authorList>
            <consortium name="Lawrence Berkeley National Laboratory"/>
            <person name="Steindorff A."/>
            <person name="Hensen N."/>
            <person name="Bonometti L."/>
            <person name="Westerberg I."/>
            <person name="Brannstrom I.O."/>
            <person name="Guillou S."/>
            <person name="Cros-Aarteil S."/>
            <person name="Calhoun S."/>
            <person name="Haridas S."/>
            <person name="Kuo A."/>
            <person name="Mondo S."/>
            <person name="Pangilinan J."/>
            <person name="Riley R."/>
            <person name="Labutti K."/>
            <person name="Andreopoulos B."/>
            <person name="Lipzen A."/>
            <person name="Chen C."/>
            <person name="Yanf M."/>
            <person name="Daum C."/>
            <person name="Ng V."/>
            <person name="Clum A."/>
            <person name="Ohm R."/>
            <person name="Martin F."/>
            <person name="Silar P."/>
            <person name="Natvig D."/>
            <person name="Lalanne C."/>
            <person name="Gautier V."/>
            <person name="Ament-Velasquez S.L."/>
            <person name="Kruys A."/>
            <person name="Hutchinson M.I."/>
            <person name="Powell A.J."/>
            <person name="Barry K."/>
            <person name="Miller A.N."/>
            <person name="Grigoriev I.V."/>
            <person name="Debuchy R."/>
            <person name="Gladieux P."/>
            <person name="Thoren M.H."/>
            <person name="Johannesson H."/>
        </authorList>
    </citation>
    <scope>NUCLEOTIDE SEQUENCE</scope>
    <source>
        <strain evidence="1">CBS 315.58</strain>
    </source>
</reference>
<evidence type="ECO:0000313" key="2">
    <source>
        <dbReference type="Proteomes" id="UP001303160"/>
    </source>
</evidence>
<gene>
    <name evidence="1" type="ORF">QBC40DRAFT_346694</name>
</gene>
<keyword evidence="2" id="KW-1185">Reference proteome</keyword>
<evidence type="ECO:0008006" key="3">
    <source>
        <dbReference type="Google" id="ProtNLM"/>
    </source>
</evidence>
<dbReference type="AlphaFoldDB" id="A0AAN6XMD2"/>
<dbReference type="EMBL" id="MU863893">
    <property type="protein sequence ID" value="KAK4202993.1"/>
    <property type="molecule type" value="Genomic_DNA"/>
</dbReference>
<dbReference type="InterPro" id="IPR036397">
    <property type="entry name" value="RNaseH_sf"/>
</dbReference>
<dbReference type="Gene3D" id="3.30.420.10">
    <property type="entry name" value="Ribonuclease H-like superfamily/Ribonuclease H"/>
    <property type="match status" value="1"/>
</dbReference>
<dbReference type="Proteomes" id="UP001303160">
    <property type="component" value="Unassembled WGS sequence"/>
</dbReference>
<name>A0AAN6XMD2_9PEZI</name>
<proteinExistence type="predicted"/>
<sequence>MEINALVNHSDIHNTPAAERFYRLRIQRLPQLQFPTGPGPIRSQPRRLKLTARHRKARLAFAREQLAVCPRPEDWETVLFSDETWATNNHMWKRWLTIHDLEDIEAWASIRQKPHGWMFWGSICGRMKGPSFVWEKEYGGINSEKYQRYIVPLKNFFLLETLCARPQGRQNS</sequence>
<organism evidence="1 2">
    <name type="scientific">Triangularia verruculosa</name>
    <dbReference type="NCBI Taxonomy" id="2587418"/>
    <lineage>
        <taxon>Eukaryota</taxon>
        <taxon>Fungi</taxon>
        <taxon>Dikarya</taxon>
        <taxon>Ascomycota</taxon>
        <taxon>Pezizomycotina</taxon>
        <taxon>Sordariomycetes</taxon>
        <taxon>Sordariomycetidae</taxon>
        <taxon>Sordariales</taxon>
        <taxon>Podosporaceae</taxon>
        <taxon>Triangularia</taxon>
    </lineage>
</organism>
<protein>
    <recommendedName>
        <fullName evidence="3">Transposase</fullName>
    </recommendedName>
</protein>
<comment type="caution">
    <text evidence="1">The sequence shown here is derived from an EMBL/GenBank/DDBJ whole genome shotgun (WGS) entry which is preliminary data.</text>
</comment>